<accession>A0A1Y3EB46</accession>
<name>A0A1Y3EB46_9BILA</name>
<dbReference type="EMBL" id="LVZM01021864">
    <property type="protein sequence ID" value="OUC41086.1"/>
    <property type="molecule type" value="Genomic_DNA"/>
</dbReference>
<organism evidence="1 2">
    <name type="scientific">Trichinella nativa</name>
    <dbReference type="NCBI Taxonomy" id="6335"/>
    <lineage>
        <taxon>Eukaryota</taxon>
        <taxon>Metazoa</taxon>
        <taxon>Ecdysozoa</taxon>
        <taxon>Nematoda</taxon>
        <taxon>Enoplea</taxon>
        <taxon>Dorylaimia</taxon>
        <taxon>Trichinellida</taxon>
        <taxon>Trichinellidae</taxon>
        <taxon>Trichinella</taxon>
    </lineage>
</organism>
<dbReference type="AlphaFoldDB" id="A0A1Y3EB46"/>
<gene>
    <name evidence="1" type="ORF">D917_03639</name>
</gene>
<dbReference type="Proteomes" id="UP000243006">
    <property type="component" value="Unassembled WGS sequence"/>
</dbReference>
<proteinExistence type="predicted"/>
<sequence>MKLRYNYDGTCMEKGWIEEKKEMDGIPRKTWYIPHHAVYRDDETSTRCRLCLAPQLDITQPH</sequence>
<evidence type="ECO:0000313" key="1">
    <source>
        <dbReference type="EMBL" id="OUC41086.1"/>
    </source>
</evidence>
<evidence type="ECO:0000313" key="2">
    <source>
        <dbReference type="Proteomes" id="UP000243006"/>
    </source>
</evidence>
<comment type="caution">
    <text evidence="1">The sequence shown here is derived from an EMBL/GenBank/DDBJ whole genome shotgun (WGS) entry which is preliminary data.</text>
</comment>
<protein>
    <submittedName>
        <fullName evidence="1">Uncharacterized protein</fullName>
    </submittedName>
</protein>
<reference evidence="1 2" key="1">
    <citation type="submission" date="2015-04" db="EMBL/GenBank/DDBJ databases">
        <title>Draft genome of the roundworm Trichinella nativa.</title>
        <authorList>
            <person name="Mitreva M."/>
        </authorList>
    </citation>
    <scope>NUCLEOTIDE SEQUENCE [LARGE SCALE GENOMIC DNA]</scope>
    <source>
        <strain evidence="1 2">ISS45</strain>
    </source>
</reference>